<evidence type="ECO:0008006" key="8">
    <source>
        <dbReference type="Google" id="ProtNLM"/>
    </source>
</evidence>
<comment type="caution">
    <text evidence="7">The sequence shown here is derived from an EMBL/GenBank/DDBJ whole genome shotgun (WGS) entry which is preliminary data.</text>
</comment>
<dbReference type="AlphaFoldDB" id="A0A2A4K4T9"/>
<dbReference type="GO" id="GO:0003677">
    <property type="term" value="F:DNA binding"/>
    <property type="evidence" value="ECO:0007669"/>
    <property type="project" value="TreeGrafter"/>
</dbReference>
<dbReference type="GO" id="GO:0006281">
    <property type="term" value="P:DNA repair"/>
    <property type="evidence" value="ECO:0007669"/>
    <property type="project" value="TreeGrafter"/>
</dbReference>
<evidence type="ECO:0000256" key="2">
    <source>
        <dbReference type="ARBA" id="ARBA00008174"/>
    </source>
</evidence>
<dbReference type="Pfam" id="PF05029">
    <property type="entry name" value="TIMELESS_C"/>
    <property type="match status" value="1"/>
</dbReference>
<feature type="compositionally biased region" description="Polar residues" evidence="4">
    <location>
        <begin position="390"/>
        <end position="401"/>
    </location>
</feature>
<reference evidence="7" key="1">
    <citation type="submission" date="2017-09" db="EMBL/GenBank/DDBJ databases">
        <title>Contemporary evolution of a Lepidopteran species, Heliothis virescens, in response to modern agricultural practices.</title>
        <authorList>
            <person name="Fritz M.L."/>
            <person name="Deyonke A.M."/>
            <person name="Papanicolaou A."/>
            <person name="Micinski S."/>
            <person name="Westbrook J."/>
            <person name="Gould F."/>
        </authorList>
    </citation>
    <scope>NUCLEOTIDE SEQUENCE [LARGE SCALE GENOMIC DNA]</scope>
    <source>
        <strain evidence="7">HvINT-</strain>
        <tissue evidence="7">Whole body</tissue>
    </source>
</reference>
<feature type="compositionally biased region" description="Polar residues" evidence="4">
    <location>
        <begin position="331"/>
        <end position="342"/>
    </location>
</feature>
<dbReference type="InterPro" id="IPR007725">
    <property type="entry name" value="TIMELESS_C"/>
</dbReference>
<dbReference type="GO" id="GO:0000076">
    <property type="term" value="P:DNA replication checkpoint signaling"/>
    <property type="evidence" value="ECO:0007669"/>
    <property type="project" value="TreeGrafter"/>
</dbReference>
<dbReference type="PANTHER" id="PTHR22940">
    <property type="entry name" value="TIMEOUT/TIMELESS-2"/>
    <property type="match status" value="1"/>
</dbReference>
<dbReference type="GO" id="GO:0043111">
    <property type="term" value="P:replication fork arrest"/>
    <property type="evidence" value="ECO:0007669"/>
    <property type="project" value="TreeGrafter"/>
</dbReference>
<dbReference type="PANTHER" id="PTHR22940:SF5">
    <property type="entry name" value="PROTEIN TIMELESS"/>
    <property type="match status" value="1"/>
</dbReference>
<comment type="subcellular location">
    <subcellularLocation>
        <location evidence="1">Nucleus</location>
    </subcellularLocation>
</comment>
<keyword evidence="3" id="KW-0539">Nucleus</keyword>
<gene>
    <name evidence="7" type="ORF">B5V51_3073</name>
</gene>
<feature type="compositionally biased region" description="Low complexity" evidence="4">
    <location>
        <begin position="276"/>
        <end position="286"/>
    </location>
</feature>
<feature type="region of interest" description="Disordered" evidence="4">
    <location>
        <begin position="252"/>
        <end position="439"/>
    </location>
</feature>
<proteinExistence type="inferred from homology"/>
<dbReference type="GO" id="GO:0031298">
    <property type="term" value="C:replication fork protection complex"/>
    <property type="evidence" value="ECO:0007669"/>
    <property type="project" value="TreeGrafter"/>
</dbReference>
<feature type="compositionally biased region" description="Polar residues" evidence="4">
    <location>
        <begin position="296"/>
        <end position="319"/>
    </location>
</feature>
<dbReference type="Pfam" id="PF04821">
    <property type="entry name" value="TIMELESS"/>
    <property type="match status" value="1"/>
</dbReference>
<evidence type="ECO:0000259" key="6">
    <source>
        <dbReference type="Pfam" id="PF05029"/>
    </source>
</evidence>
<dbReference type="STRING" id="7102.A0A2A4K4T9"/>
<evidence type="ECO:0000259" key="5">
    <source>
        <dbReference type="Pfam" id="PF04821"/>
    </source>
</evidence>
<protein>
    <recommendedName>
        <fullName evidence="8">Timeless N-terminal domain-containing protein</fullName>
    </recommendedName>
</protein>
<evidence type="ECO:0000256" key="3">
    <source>
        <dbReference type="ARBA" id="ARBA00023242"/>
    </source>
</evidence>
<sequence>MEWVLRSPQIHSTFSNLGFPHGDGYHVNENCNAALETILHNILTEDKYLRTYRRSISFGQNIKKDLIPLLLNAKEESTIELLIRILVNLTIPIECLLSVDVISRNDFGRHTIFEINNLLGSTKVAFTDHRATKVVIEFLKKNVDCEQKAKLTAEQCTNISNGLLLLRNILHIPEEPSGQIPSYSGPTHAVQNQILWNIFSQSIDKILIKLMIIPDANKWAVTMVQLIALLYKDQHVVTLHKLLNLWIEASLSESSEDNESNTSPPDRGSDSSPMCTSEPTSDSSDTGGSGKSNDDPNSVNKDWDASSQMNNTSENGNPPFQTPEEKESDSGQKNTSTQNTNDDIVRTDNGKLTSCSSGVQTNRNTQGSGSGNNEKKTVISENSDCGYGTQIENQESISTSSNEDELPTKKPVHQKPHNPKQRANKARSGATMQDRKRKKIVKRGKSNIINVQGLSHKTPTDDDISNVLKEFTVDFLLKGYNSLVQTLHNQILTNLQLEIDTSHFFWLVTYFLKFATQIELDLENVNSVLSIDIVSYLTAEGVNLCEQFELAIKLDGNDLKPNIRRLHLVVTAIREIIQAIDVYKKFSHICKDDQEALLKLQIKMCETEELRSLLVLLLRHYNPKYHSKQYLQDVIVTNHILLMFLDSAMKLPEYNGSTNMLDHIRQFASSEIMYQYGLLLEDYAGNGEFVNDCIFTLMHHVGGELESLITLFQPKILKTFTSIWKSEFEICDDWSDLIEYVINTFIKKPHSLQSTANFLLDTDSFEDVKIAPKPISPASQSKTEIVEADDKKNLANTNAVCTSNGNVESSGWTEDELSSLSWNYMQCSALPDVVGEIITLYKEDGIIKSRDSVIKELYTQNLINKEDYDKYVKGETDRNVKTVQVMKEMRDDEINKLCEQLTQDGKSKFLDWVQKVLLETCYVKIYLDKLSRNSETDCSTDENETKLTKLKKTNDMHILSPVSYHSLLLNQSIPLVPWNCKQASICKDLKFLQLLHKLGFHMPVDSGKVFIRIPHFWTADFLYDVAGKISPIDKSKLKFSINDISDSSISKSMQSESLLLLPDLTKDITMMESSDNFYQIHKQKHLATMVNFTPMPGSSFNSEGGDGDKQNWLEVVQKSQEYKIALKLGSNIIKNEDDDQSDIVMQLPVKDTEVSVPPLLLGAGAAALVTPATAPGAAFPAAALMIPTIMSIKQETTHFNLPVPDSEHYSVCETASVASDLTRMYVSDEDEKPEVVRPPIIEVNPIPIVDEPCAHSDEDSAGKRPRVNFFSPF</sequence>
<feature type="compositionally biased region" description="Basic residues" evidence="4">
    <location>
        <begin position="410"/>
        <end position="425"/>
    </location>
</feature>
<evidence type="ECO:0000256" key="1">
    <source>
        <dbReference type="ARBA" id="ARBA00004123"/>
    </source>
</evidence>
<feature type="domain" description="Timeless N-terminal" evidence="5">
    <location>
        <begin position="25"/>
        <end position="280"/>
    </location>
</feature>
<dbReference type="GO" id="GO:0048511">
    <property type="term" value="P:rhythmic process"/>
    <property type="evidence" value="ECO:0007669"/>
    <property type="project" value="UniProtKB-KW"/>
</dbReference>
<feature type="compositionally biased region" description="Basic and acidic residues" evidence="4">
    <location>
        <begin position="1252"/>
        <end position="1262"/>
    </location>
</feature>
<feature type="domain" description="Timeless C-terminal" evidence="6">
    <location>
        <begin position="898"/>
        <end position="1022"/>
    </location>
</feature>
<comment type="similarity">
    <text evidence="2">Belongs to the timeless family.</text>
</comment>
<organism evidence="7">
    <name type="scientific">Heliothis virescens</name>
    <name type="common">Tobacco budworm moth</name>
    <dbReference type="NCBI Taxonomy" id="7102"/>
    <lineage>
        <taxon>Eukaryota</taxon>
        <taxon>Metazoa</taxon>
        <taxon>Ecdysozoa</taxon>
        <taxon>Arthropoda</taxon>
        <taxon>Hexapoda</taxon>
        <taxon>Insecta</taxon>
        <taxon>Pterygota</taxon>
        <taxon>Neoptera</taxon>
        <taxon>Endopterygota</taxon>
        <taxon>Lepidoptera</taxon>
        <taxon>Glossata</taxon>
        <taxon>Ditrysia</taxon>
        <taxon>Noctuoidea</taxon>
        <taxon>Noctuidae</taxon>
        <taxon>Heliothinae</taxon>
        <taxon>Heliothis</taxon>
    </lineage>
</organism>
<accession>A0A2A4K4T9</accession>
<feature type="region of interest" description="Disordered" evidence="4">
    <location>
        <begin position="1251"/>
        <end position="1273"/>
    </location>
</feature>
<evidence type="ECO:0000313" key="7">
    <source>
        <dbReference type="EMBL" id="PCG78783.1"/>
    </source>
</evidence>
<dbReference type="EMBL" id="NWSH01000172">
    <property type="protein sequence ID" value="PCG78783.1"/>
    <property type="molecule type" value="Genomic_DNA"/>
</dbReference>
<dbReference type="InterPro" id="IPR044998">
    <property type="entry name" value="Timeless"/>
</dbReference>
<dbReference type="GO" id="GO:0009649">
    <property type="term" value="P:entrainment of circadian clock"/>
    <property type="evidence" value="ECO:0007669"/>
    <property type="project" value="TreeGrafter"/>
</dbReference>
<dbReference type="InterPro" id="IPR006906">
    <property type="entry name" value="Timeless_N"/>
</dbReference>
<feature type="compositionally biased region" description="Polar residues" evidence="4">
    <location>
        <begin position="350"/>
        <end position="367"/>
    </location>
</feature>
<name>A0A2A4K4T9_HELVI</name>
<evidence type="ECO:0000256" key="4">
    <source>
        <dbReference type="SAM" id="MobiDB-lite"/>
    </source>
</evidence>